<comment type="caution">
    <text evidence="1">The sequence shown here is derived from an EMBL/GenBank/DDBJ whole genome shotgun (WGS) entry which is preliminary data.</text>
</comment>
<evidence type="ECO:0000313" key="2">
    <source>
        <dbReference type="Proteomes" id="UP000821865"/>
    </source>
</evidence>
<evidence type="ECO:0000313" key="1">
    <source>
        <dbReference type="EMBL" id="KAH7960961.1"/>
    </source>
</evidence>
<dbReference type="EMBL" id="CM023472">
    <property type="protein sequence ID" value="KAH7960961.1"/>
    <property type="molecule type" value="Genomic_DNA"/>
</dbReference>
<proteinExistence type="predicted"/>
<organism evidence="1 2">
    <name type="scientific">Dermacentor silvarum</name>
    <name type="common">Tick</name>
    <dbReference type="NCBI Taxonomy" id="543639"/>
    <lineage>
        <taxon>Eukaryota</taxon>
        <taxon>Metazoa</taxon>
        <taxon>Ecdysozoa</taxon>
        <taxon>Arthropoda</taxon>
        <taxon>Chelicerata</taxon>
        <taxon>Arachnida</taxon>
        <taxon>Acari</taxon>
        <taxon>Parasitiformes</taxon>
        <taxon>Ixodida</taxon>
        <taxon>Ixodoidea</taxon>
        <taxon>Ixodidae</taxon>
        <taxon>Rhipicephalinae</taxon>
        <taxon>Dermacentor</taxon>
    </lineage>
</organism>
<accession>A0ACB8D9C1</accession>
<name>A0ACB8D9C1_DERSI</name>
<reference evidence="1" key="1">
    <citation type="submission" date="2020-05" db="EMBL/GenBank/DDBJ databases">
        <title>Large-scale comparative analyses of tick genomes elucidate their genetic diversity and vector capacities.</title>
        <authorList>
            <person name="Jia N."/>
            <person name="Wang J."/>
            <person name="Shi W."/>
            <person name="Du L."/>
            <person name="Sun Y."/>
            <person name="Zhan W."/>
            <person name="Jiang J."/>
            <person name="Wang Q."/>
            <person name="Zhang B."/>
            <person name="Ji P."/>
            <person name="Sakyi L.B."/>
            <person name="Cui X."/>
            <person name="Yuan T."/>
            <person name="Jiang B."/>
            <person name="Yang W."/>
            <person name="Lam T.T.-Y."/>
            <person name="Chang Q."/>
            <person name="Ding S."/>
            <person name="Wang X."/>
            <person name="Zhu J."/>
            <person name="Ruan X."/>
            <person name="Zhao L."/>
            <person name="Wei J."/>
            <person name="Que T."/>
            <person name="Du C."/>
            <person name="Cheng J."/>
            <person name="Dai P."/>
            <person name="Han X."/>
            <person name="Huang E."/>
            <person name="Gao Y."/>
            <person name="Liu J."/>
            <person name="Shao H."/>
            <person name="Ye R."/>
            <person name="Li L."/>
            <person name="Wei W."/>
            <person name="Wang X."/>
            <person name="Wang C."/>
            <person name="Yang T."/>
            <person name="Huo Q."/>
            <person name="Li W."/>
            <person name="Guo W."/>
            <person name="Chen H."/>
            <person name="Zhou L."/>
            <person name="Ni X."/>
            <person name="Tian J."/>
            <person name="Zhou Y."/>
            <person name="Sheng Y."/>
            <person name="Liu T."/>
            <person name="Pan Y."/>
            <person name="Xia L."/>
            <person name="Li J."/>
            <person name="Zhao F."/>
            <person name="Cao W."/>
        </authorList>
    </citation>
    <scope>NUCLEOTIDE SEQUENCE</scope>
    <source>
        <strain evidence="1">Dsil-2018</strain>
    </source>
</reference>
<sequence>MRKKLSNCLGSLMALSSVPLRLYIVTDGPSADIARQVLVDASANASSDVLAELLHVDDMLAPLADLTSFLQPLFSPDGGYYGKKLFLMSTGIHRLFPVAVRHLILLDIDLQLRSDIALLYRHFALFPTGTIMGMAYDLQPGYRHVLQKYRRKHPGTTCGEPPPRGNPGMNSGVVLVDLEAVRNSAIYKNFLRAKVVNFLVKKYSFRNNLGDQDFYSLICWERPELFYVLPCTWNRQLCKYWRYRGYADVFDEYYRLRPIVKRVSGNSCCGYQGTREFEAMRLLMPPPENFYTGAPPIPPQHTFSLTRTILSPFFHILTSYNTSG</sequence>
<dbReference type="Proteomes" id="UP000821865">
    <property type="component" value="Chromosome 3"/>
</dbReference>
<protein>
    <submittedName>
        <fullName evidence="1">Uncharacterized protein</fullName>
    </submittedName>
</protein>
<gene>
    <name evidence="1" type="ORF">HPB49_025319</name>
</gene>
<keyword evidence="2" id="KW-1185">Reference proteome</keyword>